<dbReference type="GO" id="GO:0003700">
    <property type="term" value="F:DNA-binding transcription factor activity"/>
    <property type="evidence" value="ECO:0007669"/>
    <property type="project" value="InterPro"/>
</dbReference>
<dbReference type="InterPro" id="IPR005119">
    <property type="entry name" value="LysR_subst-bd"/>
</dbReference>
<evidence type="ECO:0000256" key="1">
    <source>
        <dbReference type="ARBA" id="ARBA00009437"/>
    </source>
</evidence>
<dbReference type="RefSeq" id="WP_085879208.1">
    <property type="nucleotide sequence ID" value="NZ_FWFZ01000010.1"/>
</dbReference>
<dbReference type="PROSITE" id="PS50931">
    <property type="entry name" value="HTH_LYSR"/>
    <property type="match status" value="1"/>
</dbReference>
<protein>
    <submittedName>
        <fullName evidence="6">HTH-type transcriptional regulator LeuO</fullName>
    </submittedName>
</protein>
<evidence type="ECO:0000256" key="3">
    <source>
        <dbReference type="ARBA" id="ARBA00023125"/>
    </source>
</evidence>
<keyword evidence="4" id="KW-0804">Transcription</keyword>
<reference evidence="6 7" key="1">
    <citation type="submission" date="2017-03" db="EMBL/GenBank/DDBJ databases">
        <authorList>
            <person name="Afonso C.L."/>
            <person name="Miller P.J."/>
            <person name="Scott M.A."/>
            <person name="Spackman E."/>
            <person name="Goraichik I."/>
            <person name="Dimitrov K.M."/>
            <person name="Suarez D.L."/>
            <person name="Swayne D.E."/>
        </authorList>
    </citation>
    <scope>NUCLEOTIDE SEQUENCE [LARGE SCALE GENOMIC DNA]</scope>
    <source>
        <strain evidence="6 7">CECT 7023</strain>
    </source>
</reference>
<dbReference type="InterPro" id="IPR050389">
    <property type="entry name" value="LysR-type_TF"/>
</dbReference>
<proteinExistence type="inferred from homology"/>
<dbReference type="OrthoDB" id="528082at2"/>
<dbReference type="PANTHER" id="PTHR30118">
    <property type="entry name" value="HTH-TYPE TRANSCRIPTIONAL REGULATOR LEUO-RELATED"/>
    <property type="match status" value="1"/>
</dbReference>
<keyword evidence="2" id="KW-0805">Transcription regulation</keyword>
<evidence type="ECO:0000313" key="7">
    <source>
        <dbReference type="Proteomes" id="UP000193900"/>
    </source>
</evidence>
<evidence type="ECO:0000313" key="6">
    <source>
        <dbReference type="EMBL" id="SLN53252.1"/>
    </source>
</evidence>
<gene>
    <name evidence="6" type="primary">leuO_2</name>
    <name evidence="6" type="ORF">ROA7023_02362</name>
</gene>
<dbReference type="PANTHER" id="PTHR30118:SF15">
    <property type="entry name" value="TRANSCRIPTIONAL REGULATORY PROTEIN"/>
    <property type="match status" value="1"/>
</dbReference>
<dbReference type="Proteomes" id="UP000193900">
    <property type="component" value="Unassembled WGS sequence"/>
</dbReference>
<dbReference type="GO" id="GO:0003677">
    <property type="term" value="F:DNA binding"/>
    <property type="evidence" value="ECO:0007669"/>
    <property type="project" value="UniProtKB-KW"/>
</dbReference>
<keyword evidence="3" id="KW-0238">DNA-binding</keyword>
<feature type="domain" description="HTH lysR-type" evidence="5">
    <location>
        <begin position="9"/>
        <end position="66"/>
    </location>
</feature>
<name>A0A1Y5T0N5_9RHOB</name>
<dbReference type="AlphaFoldDB" id="A0A1Y5T0N5"/>
<dbReference type="Pfam" id="PF00126">
    <property type="entry name" value="HTH_1"/>
    <property type="match status" value="1"/>
</dbReference>
<evidence type="ECO:0000256" key="2">
    <source>
        <dbReference type="ARBA" id="ARBA00023015"/>
    </source>
</evidence>
<dbReference type="InterPro" id="IPR036388">
    <property type="entry name" value="WH-like_DNA-bd_sf"/>
</dbReference>
<dbReference type="InterPro" id="IPR000847">
    <property type="entry name" value="LysR_HTH_N"/>
</dbReference>
<dbReference type="Gene3D" id="3.40.190.10">
    <property type="entry name" value="Periplasmic binding protein-like II"/>
    <property type="match status" value="2"/>
</dbReference>
<keyword evidence="7" id="KW-1185">Reference proteome</keyword>
<dbReference type="Gene3D" id="1.10.10.10">
    <property type="entry name" value="Winged helix-like DNA-binding domain superfamily/Winged helix DNA-binding domain"/>
    <property type="match status" value="1"/>
</dbReference>
<dbReference type="InterPro" id="IPR036390">
    <property type="entry name" value="WH_DNA-bd_sf"/>
</dbReference>
<dbReference type="SUPFAM" id="SSF53850">
    <property type="entry name" value="Periplasmic binding protein-like II"/>
    <property type="match status" value="1"/>
</dbReference>
<evidence type="ECO:0000256" key="4">
    <source>
        <dbReference type="ARBA" id="ARBA00023163"/>
    </source>
</evidence>
<comment type="similarity">
    <text evidence="1">Belongs to the LysR transcriptional regulatory family.</text>
</comment>
<organism evidence="6 7">
    <name type="scientific">Roseisalinus antarcticus</name>
    <dbReference type="NCBI Taxonomy" id="254357"/>
    <lineage>
        <taxon>Bacteria</taxon>
        <taxon>Pseudomonadati</taxon>
        <taxon>Pseudomonadota</taxon>
        <taxon>Alphaproteobacteria</taxon>
        <taxon>Rhodobacterales</taxon>
        <taxon>Roseobacteraceae</taxon>
        <taxon>Roseisalinus</taxon>
    </lineage>
</organism>
<accession>A0A1Y5T0N5</accession>
<sequence length="318" mass="35232">MSQIQLHKVDLNLLITFEALIEEGSVAATADRLALTPSAVSHALGRLRTQFDDPLLVRVGGKMQPTAQALLLADQLAPVLRGLRRALEPPEPFDPATSDRVFLIALHSSPAFMARTTAAIQSVAPNVMVEWVRIRSNNQIDLVDGLIDLLHVGGRAHLVDGIEAVDLEPITFFSFVRKGHPVARDWCADRAASYRYLQVAVEDTGSTPIEKEHRQLNRPRTIGGKVHDFTLVGPMLAATDFIATQPSFVMLELWKRYELQVLEPVAAPTDFPIRFAWSARNSSDPGNAWLRDLVIRAYAEHQAEVNRQMRAAAISLKD</sequence>
<evidence type="ECO:0000259" key="5">
    <source>
        <dbReference type="PROSITE" id="PS50931"/>
    </source>
</evidence>
<dbReference type="EMBL" id="FWFZ01000010">
    <property type="protein sequence ID" value="SLN53252.1"/>
    <property type="molecule type" value="Genomic_DNA"/>
</dbReference>
<dbReference type="Pfam" id="PF03466">
    <property type="entry name" value="LysR_substrate"/>
    <property type="match status" value="1"/>
</dbReference>
<dbReference type="SUPFAM" id="SSF46785">
    <property type="entry name" value="Winged helix' DNA-binding domain"/>
    <property type="match status" value="1"/>
</dbReference>